<feature type="transmembrane region" description="Helical" evidence="1">
    <location>
        <begin position="105"/>
        <end position="126"/>
    </location>
</feature>
<evidence type="ECO:0000313" key="3">
    <source>
        <dbReference type="Proteomes" id="UP000010988"/>
    </source>
</evidence>
<name>L7KH26_9ACTN</name>
<feature type="transmembrane region" description="Helical" evidence="1">
    <location>
        <begin position="21"/>
        <end position="45"/>
    </location>
</feature>
<keyword evidence="1" id="KW-0472">Membrane</keyword>
<dbReference type="PANTHER" id="PTHR37314:SF4">
    <property type="entry name" value="UPF0700 TRANSMEMBRANE PROTEIN YOAK"/>
    <property type="match status" value="1"/>
</dbReference>
<proteinExistence type="predicted"/>
<feature type="transmembrane region" description="Helical" evidence="1">
    <location>
        <begin position="213"/>
        <end position="231"/>
    </location>
</feature>
<dbReference type="Pfam" id="PF06912">
    <property type="entry name" value="DUF1275"/>
    <property type="match status" value="1"/>
</dbReference>
<protein>
    <recommendedName>
        <fullName evidence="4">DUF1275 family protein</fullName>
    </recommendedName>
</protein>
<dbReference type="Proteomes" id="UP000010988">
    <property type="component" value="Unassembled WGS sequence"/>
</dbReference>
<dbReference type="AlphaFoldDB" id="L7KH26"/>
<feature type="transmembrane region" description="Helical" evidence="1">
    <location>
        <begin position="190"/>
        <end position="207"/>
    </location>
</feature>
<evidence type="ECO:0008006" key="4">
    <source>
        <dbReference type="Google" id="ProtNLM"/>
    </source>
</evidence>
<keyword evidence="1" id="KW-1133">Transmembrane helix</keyword>
<sequence length="250" mass="25102">MPAPRTRVPAMSRVYAIPTERMHLALMLALTFTTGINDAVGYLGLDKVFTGNMTGNVVILGMALAGGSGLPILGPALALAGFMAGAAVGGRTLRRAERRWTPGTTVLFAAVSATMVALAIALFIAGDHPEHEVMLTVTTIAAAAMGIQAAAARTVAVKDVTTVVVTSTITGLAADSVFGSGRGGGTGRRTAAVISLIAGAAIGVALMRVHMGTALLVAGVVIAGVAVVGAIHDSPAGRRYRSSAEKSASD</sequence>
<comment type="caution">
    <text evidence="2">The sequence shown here is derived from an EMBL/GenBank/DDBJ whole genome shotgun (WGS) entry which is preliminary data.</text>
</comment>
<dbReference type="EMBL" id="BANR01000003">
    <property type="protein sequence ID" value="GAC47252.1"/>
    <property type="molecule type" value="Genomic_DNA"/>
</dbReference>
<dbReference type="eggNOG" id="COG3619">
    <property type="taxonomic scope" value="Bacteria"/>
</dbReference>
<dbReference type="InterPro" id="IPR010699">
    <property type="entry name" value="DUF1275"/>
</dbReference>
<feature type="transmembrane region" description="Helical" evidence="1">
    <location>
        <begin position="132"/>
        <end position="151"/>
    </location>
</feature>
<keyword evidence="1" id="KW-0812">Transmembrane</keyword>
<accession>L7KH26</accession>
<feature type="transmembrane region" description="Helical" evidence="1">
    <location>
        <begin position="57"/>
        <end position="84"/>
    </location>
</feature>
<keyword evidence="3" id="KW-1185">Reference proteome</keyword>
<dbReference type="RefSeq" id="WP_005170187.1">
    <property type="nucleotide sequence ID" value="NZ_BANR01000003.1"/>
</dbReference>
<dbReference type="PANTHER" id="PTHR37314">
    <property type="entry name" value="SLR0142 PROTEIN"/>
    <property type="match status" value="1"/>
</dbReference>
<dbReference type="STRING" id="1220583.GOACH_03_02700"/>
<reference evidence="2 3" key="1">
    <citation type="submission" date="2012-12" db="EMBL/GenBank/DDBJ databases">
        <title>Whole genome shotgun sequence of Gordonia aichiensis NBRC 108223.</title>
        <authorList>
            <person name="Isaki-Nakamura S."/>
            <person name="Hosoyama A."/>
            <person name="Tsuchikane K."/>
            <person name="Ando Y."/>
            <person name="Baba S."/>
            <person name="Ohji S."/>
            <person name="Hamada M."/>
            <person name="Tamura T."/>
            <person name="Yamazoe A."/>
            <person name="Yamazaki S."/>
            <person name="Fujita N."/>
        </authorList>
    </citation>
    <scope>NUCLEOTIDE SEQUENCE [LARGE SCALE GENOMIC DNA]</scope>
    <source>
        <strain evidence="2 3">NBRC 108223</strain>
    </source>
</reference>
<organism evidence="2 3">
    <name type="scientific">Gordonia aichiensis NBRC 108223</name>
    <dbReference type="NCBI Taxonomy" id="1220583"/>
    <lineage>
        <taxon>Bacteria</taxon>
        <taxon>Bacillati</taxon>
        <taxon>Actinomycetota</taxon>
        <taxon>Actinomycetes</taxon>
        <taxon>Mycobacteriales</taxon>
        <taxon>Gordoniaceae</taxon>
        <taxon>Gordonia</taxon>
    </lineage>
</organism>
<evidence type="ECO:0000313" key="2">
    <source>
        <dbReference type="EMBL" id="GAC47252.1"/>
    </source>
</evidence>
<evidence type="ECO:0000256" key="1">
    <source>
        <dbReference type="SAM" id="Phobius"/>
    </source>
</evidence>
<gene>
    <name evidence="2" type="ORF">GOACH_03_02700</name>
</gene>